<evidence type="ECO:0000313" key="2">
    <source>
        <dbReference type="EMBL" id="CAK5273341.1"/>
    </source>
</evidence>
<proteinExistence type="predicted"/>
<dbReference type="EMBL" id="CAVNYO010000322">
    <property type="protein sequence ID" value="CAK5273341.1"/>
    <property type="molecule type" value="Genomic_DNA"/>
</dbReference>
<dbReference type="Proteomes" id="UP001295794">
    <property type="component" value="Unassembled WGS sequence"/>
</dbReference>
<reference evidence="2" key="1">
    <citation type="submission" date="2023-11" db="EMBL/GenBank/DDBJ databases">
        <authorList>
            <person name="De Vega J J."/>
            <person name="De Vega J J."/>
        </authorList>
    </citation>
    <scope>NUCLEOTIDE SEQUENCE</scope>
</reference>
<keyword evidence="3" id="KW-1185">Reference proteome</keyword>
<dbReference type="Pfam" id="PF23295">
    <property type="entry name" value="Arm_4"/>
    <property type="match status" value="1"/>
</dbReference>
<protein>
    <recommendedName>
        <fullName evidence="1">Alfy-like armadillo-like repeat domain-containing protein</fullName>
    </recommendedName>
</protein>
<dbReference type="AlphaFoldDB" id="A0AAD2K1D2"/>
<evidence type="ECO:0000313" key="3">
    <source>
        <dbReference type="Proteomes" id="UP001295794"/>
    </source>
</evidence>
<organism evidence="2 3">
    <name type="scientific">Mycena citricolor</name>
    <dbReference type="NCBI Taxonomy" id="2018698"/>
    <lineage>
        <taxon>Eukaryota</taxon>
        <taxon>Fungi</taxon>
        <taxon>Dikarya</taxon>
        <taxon>Basidiomycota</taxon>
        <taxon>Agaricomycotina</taxon>
        <taxon>Agaricomycetes</taxon>
        <taxon>Agaricomycetidae</taxon>
        <taxon>Agaricales</taxon>
        <taxon>Marasmiineae</taxon>
        <taxon>Mycenaceae</taxon>
        <taxon>Mycena</taxon>
    </lineage>
</organism>
<evidence type="ECO:0000259" key="1">
    <source>
        <dbReference type="Pfam" id="PF23295"/>
    </source>
</evidence>
<accession>A0AAD2K1D2</accession>
<name>A0AAD2K1D2_9AGAR</name>
<comment type="caution">
    <text evidence="2">The sequence shown here is derived from an EMBL/GenBank/DDBJ whole genome shotgun (WGS) entry which is preliminary data.</text>
</comment>
<sequence length="178" mass="20334">MFRTLLTPLRLRFDSSPRSAVTQNIVTPIVAEEDELENPEDFARDVLVELMRNSVEKLKMSQDTHSRMETLVEIQRIMLQDSLSATKDVFREMDGFVGLMSVLSAAHEGSENADEAQLGEIIECSRLAFMITSEAMTDHPDNTQYFKVRCPPGFLALNSQVLDDRFLLPYCRHCYEKP</sequence>
<dbReference type="InterPro" id="IPR056252">
    <property type="entry name" value="Alfy-like_Arm-like"/>
</dbReference>
<gene>
    <name evidence="2" type="ORF">MYCIT1_LOCUS19753</name>
</gene>
<feature type="domain" description="Alfy-like armadillo-like repeat" evidence="1">
    <location>
        <begin position="39"/>
        <end position="151"/>
    </location>
</feature>